<gene>
    <name evidence="2" type="ORF">N0V93_003760</name>
</gene>
<dbReference type="AlphaFoldDB" id="A0A9W9CZF6"/>
<dbReference type="EMBL" id="JAPEVB010000002">
    <property type="protein sequence ID" value="KAJ4394541.1"/>
    <property type="molecule type" value="Genomic_DNA"/>
</dbReference>
<feature type="region of interest" description="Disordered" evidence="1">
    <location>
        <begin position="301"/>
        <end position="333"/>
    </location>
</feature>
<name>A0A9W9CZF6_9PEZI</name>
<feature type="compositionally biased region" description="Basic and acidic residues" evidence="1">
    <location>
        <begin position="324"/>
        <end position="333"/>
    </location>
</feature>
<organism evidence="2 3">
    <name type="scientific">Gnomoniopsis smithogilvyi</name>
    <dbReference type="NCBI Taxonomy" id="1191159"/>
    <lineage>
        <taxon>Eukaryota</taxon>
        <taxon>Fungi</taxon>
        <taxon>Dikarya</taxon>
        <taxon>Ascomycota</taxon>
        <taxon>Pezizomycotina</taxon>
        <taxon>Sordariomycetes</taxon>
        <taxon>Sordariomycetidae</taxon>
        <taxon>Diaporthales</taxon>
        <taxon>Gnomoniaceae</taxon>
        <taxon>Gnomoniopsis</taxon>
    </lineage>
</organism>
<proteinExistence type="predicted"/>
<keyword evidence="3" id="KW-1185">Reference proteome</keyword>
<comment type="caution">
    <text evidence="2">The sequence shown here is derived from an EMBL/GenBank/DDBJ whole genome shotgun (WGS) entry which is preliminary data.</text>
</comment>
<dbReference type="Proteomes" id="UP001140453">
    <property type="component" value="Unassembled WGS sequence"/>
</dbReference>
<accession>A0A9W9CZF6</accession>
<sequence length="471" mass="51934">MAHRSPSPSARFYAHSSTPNTPQMQHQLSSTDGVEAPSAHHIEPFSQFHGFSAPSTRNELLRPRFGVYGYGDIPEDEISPRMVTTNAVPWQVDESRVHASVEDDCEGGVHHQGYQACCEVYPESNVGVTPQQFEAATQQWPLRHNVGIHLPSTRPYVGVYSTESRHHLHGGYQGESPPPPISSSASRHPQSFRVLTNSEPGHLSGRLESPPWDELSDNLGVDDQAVPTPLSTLGEAVSTIYPEDSVSAASRTGVPPNVIPQTSLVDDVVKIHDISLAATQRHLESLRVNWDLRHGRAAGDEDEDLLGARQAGDYGSGRGGRRAPHAEAGPHGRARSEIHLHHMVLGISGESGERCQGSGQYRPTFAQENPIPKFTDSLFHNIRHICDLIWRRAQRDREDVLGAEAKGCREMSFLHEYGETIVFYNTMDAKKDPQACWNRVIAAGMGICRALNDREGMRLMGVDERLACKVI</sequence>
<feature type="region of interest" description="Disordered" evidence="1">
    <location>
        <begin position="167"/>
        <end position="190"/>
    </location>
</feature>
<evidence type="ECO:0000313" key="2">
    <source>
        <dbReference type="EMBL" id="KAJ4394541.1"/>
    </source>
</evidence>
<dbReference type="OrthoDB" id="5207873at2759"/>
<feature type="compositionally biased region" description="Polar residues" evidence="1">
    <location>
        <begin position="15"/>
        <end position="32"/>
    </location>
</feature>
<protein>
    <submittedName>
        <fullName evidence="2">Uncharacterized protein</fullName>
    </submittedName>
</protein>
<evidence type="ECO:0000313" key="3">
    <source>
        <dbReference type="Proteomes" id="UP001140453"/>
    </source>
</evidence>
<feature type="region of interest" description="Disordered" evidence="1">
    <location>
        <begin position="1"/>
        <end position="36"/>
    </location>
</feature>
<reference evidence="2" key="1">
    <citation type="submission" date="2022-10" db="EMBL/GenBank/DDBJ databases">
        <title>Tapping the CABI collections for fungal endophytes: first genome assemblies for Collariella, Neodidymelliopsis, Ascochyta clinopodiicola, Didymella pomorum, Didymosphaeria variabile, Neocosmospora piperis and Neocucurbitaria cava.</title>
        <authorList>
            <person name="Hill R."/>
        </authorList>
    </citation>
    <scope>NUCLEOTIDE SEQUENCE</scope>
    <source>
        <strain evidence="2">IMI 355082</strain>
    </source>
</reference>
<evidence type="ECO:0000256" key="1">
    <source>
        <dbReference type="SAM" id="MobiDB-lite"/>
    </source>
</evidence>